<keyword evidence="3" id="KW-1185">Reference proteome</keyword>
<comment type="caution">
    <text evidence="2">The sequence shown here is derived from an EMBL/GenBank/DDBJ whole genome shotgun (WGS) entry which is preliminary data.</text>
</comment>
<evidence type="ECO:0000256" key="1">
    <source>
        <dbReference type="SAM" id="Phobius"/>
    </source>
</evidence>
<organism evidence="2 3">
    <name type="scientific">Symbiodinium necroappetens</name>
    <dbReference type="NCBI Taxonomy" id="1628268"/>
    <lineage>
        <taxon>Eukaryota</taxon>
        <taxon>Sar</taxon>
        <taxon>Alveolata</taxon>
        <taxon>Dinophyceae</taxon>
        <taxon>Suessiales</taxon>
        <taxon>Symbiodiniaceae</taxon>
        <taxon>Symbiodinium</taxon>
    </lineage>
</organism>
<dbReference type="Proteomes" id="UP000601435">
    <property type="component" value="Unassembled WGS sequence"/>
</dbReference>
<keyword evidence="1" id="KW-0472">Membrane</keyword>
<name>A0A812VJV2_9DINO</name>
<dbReference type="OrthoDB" id="417984at2759"/>
<accession>A0A812VJV2</accession>
<dbReference type="SUPFAM" id="SSF56399">
    <property type="entry name" value="ADP-ribosylation"/>
    <property type="match status" value="1"/>
</dbReference>
<dbReference type="Gene3D" id="3.90.176.10">
    <property type="entry name" value="Toxin ADP-ribosyltransferase, Chain A, domain 1"/>
    <property type="match status" value="1"/>
</dbReference>
<feature type="transmembrane region" description="Helical" evidence="1">
    <location>
        <begin position="285"/>
        <end position="303"/>
    </location>
</feature>
<reference evidence="2" key="1">
    <citation type="submission" date="2021-02" db="EMBL/GenBank/DDBJ databases">
        <authorList>
            <person name="Dougan E. K."/>
            <person name="Rhodes N."/>
            <person name="Thang M."/>
            <person name="Chan C."/>
        </authorList>
    </citation>
    <scope>NUCLEOTIDE SEQUENCE</scope>
</reference>
<protein>
    <recommendedName>
        <fullName evidence="4">Mono(ADP-ribosyl)transferase</fullName>
    </recommendedName>
</protein>
<sequence length="337" mass="37862">MTASTRPCLRHGLPDCVLERSEAVDSKADFLDHLHNFSLEEKKLVDMLSARGASLPSSLSSMLTKARHMTRAEEAAAFAYVTDPHLAKDIHRLMRAQSWPALFAEHGHAVKALVGYVRKMEQGYAAKRALYRGTRLPEYHLTENYVVGRIITWHSFASVTSDRQLAESYTRQDDLFGSFGSEGVPVVFAIHTSAGRGARLPGNPELLLAPFTYFEVLSVERQRVWVITLQVVKLQRSWVETSPHRLVLLHPGSMPWPWSETPKEVLSELEEDAEEAITRKLDPPGALLLATFVAMINGVLVLLKHKAAVWCWTKNFQNPLSRLFLGSGLVDKTRRGR</sequence>
<keyword evidence="1" id="KW-0812">Transmembrane</keyword>
<gene>
    <name evidence="2" type="ORF">SNEC2469_LOCUS18071</name>
</gene>
<dbReference type="EMBL" id="CAJNJA010030209">
    <property type="protein sequence ID" value="CAE7639942.1"/>
    <property type="molecule type" value="Genomic_DNA"/>
</dbReference>
<evidence type="ECO:0000313" key="2">
    <source>
        <dbReference type="EMBL" id="CAE7639942.1"/>
    </source>
</evidence>
<evidence type="ECO:0008006" key="4">
    <source>
        <dbReference type="Google" id="ProtNLM"/>
    </source>
</evidence>
<dbReference type="AlphaFoldDB" id="A0A812VJV2"/>
<evidence type="ECO:0000313" key="3">
    <source>
        <dbReference type="Proteomes" id="UP000601435"/>
    </source>
</evidence>
<keyword evidence="1" id="KW-1133">Transmembrane helix</keyword>
<proteinExistence type="predicted"/>